<accession>A0A1I1WGM9</accession>
<sequence>MNTTHNRIKVSDLETNDPDKILITNEDGELEFNDLTSSLDFKTINGESIIGDGNIDLSNKQDISNQITVALPATVQDIWHGKTVKFTGTGILTIPGSFSNPGMCFEGITKTATNLSWSITAPKTFEFGTPPTVGEKQIFTFMQNEGQHSIMILGL</sequence>
<dbReference type="RefSeq" id="WP_091498059.1">
    <property type="nucleotide sequence ID" value="NZ_FOMH01000015.1"/>
</dbReference>
<evidence type="ECO:0000313" key="2">
    <source>
        <dbReference type="Proteomes" id="UP000199672"/>
    </source>
</evidence>
<evidence type="ECO:0000313" key="1">
    <source>
        <dbReference type="EMBL" id="SFD94344.1"/>
    </source>
</evidence>
<dbReference type="Proteomes" id="UP000199672">
    <property type="component" value="Unassembled WGS sequence"/>
</dbReference>
<proteinExistence type="predicted"/>
<gene>
    <name evidence="1" type="ORF">SAMN05216297_11558</name>
</gene>
<dbReference type="OrthoDB" id="1357438at2"/>
<protein>
    <submittedName>
        <fullName evidence="1">Uncharacterized protein</fullName>
    </submittedName>
</protein>
<name>A0A1I1WGM9_9FLAO</name>
<dbReference type="STRING" id="739143.SAMN05216297_11558"/>
<dbReference type="AlphaFoldDB" id="A0A1I1WGM9"/>
<organism evidence="1 2">
    <name type="scientific">Flavobacterium phragmitis</name>
    <dbReference type="NCBI Taxonomy" id="739143"/>
    <lineage>
        <taxon>Bacteria</taxon>
        <taxon>Pseudomonadati</taxon>
        <taxon>Bacteroidota</taxon>
        <taxon>Flavobacteriia</taxon>
        <taxon>Flavobacteriales</taxon>
        <taxon>Flavobacteriaceae</taxon>
        <taxon>Flavobacterium</taxon>
    </lineage>
</organism>
<dbReference type="EMBL" id="FOMH01000015">
    <property type="protein sequence ID" value="SFD94344.1"/>
    <property type="molecule type" value="Genomic_DNA"/>
</dbReference>
<reference evidence="2" key="1">
    <citation type="submission" date="2016-10" db="EMBL/GenBank/DDBJ databases">
        <authorList>
            <person name="Varghese N."/>
            <person name="Submissions S."/>
        </authorList>
    </citation>
    <scope>NUCLEOTIDE SEQUENCE [LARGE SCALE GENOMIC DNA]</scope>
    <source>
        <strain evidence="2">CGMCC 1.10370</strain>
    </source>
</reference>
<keyword evidence="2" id="KW-1185">Reference proteome</keyword>